<protein>
    <recommendedName>
        <fullName evidence="6">JAB domain-containing protein</fullName>
    </recommendedName>
</protein>
<reference evidence="7 8" key="1">
    <citation type="journal article" date="2016" name="Sci. Rep.">
        <title>Metabolic traits of an uncultured archaeal lineage -MSBL1- from brine pools of the Red Sea.</title>
        <authorList>
            <person name="Mwirichia R."/>
            <person name="Alam I."/>
            <person name="Rashid M."/>
            <person name="Vinu M."/>
            <person name="Ba-Alawi W."/>
            <person name="Anthony Kamau A."/>
            <person name="Kamanda Ngugi D."/>
            <person name="Goker M."/>
            <person name="Klenk H.P."/>
            <person name="Bajic V."/>
            <person name="Stingl U."/>
        </authorList>
    </citation>
    <scope>NUCLEOTIDE SEQUENCE [LARGE SCALE GENOMIC DNA]</scope>
    <source>
        <strain evidence="7">SCGC-AAA259E19</strain>
    </source>
</reference>
<dbReference type="GO" id="GO:0006508">
    <property type="term" value="P:proteolysis"/>
    <property type="evidence" value="ECO:0007669"/>
    <property type="project" value="UniProtKB-KW"/>
</dbReference>
<dbReference type="CDD" id="cd08070">
    <property type="entry name" value="MPN_like"/>
    <property type="match status" value="1"/>
</dbReference>
<evidence type="ECO:0000313" key="8">
    <source>
        <dbReference type="Proteomes" id="UP000070284"/>
    </source>
</evidence>
<dbReference type="Proteomes" id="UP000070284">
    <property type="component" value="Unassembled WGS sequence"/>
</dbReference>
<dbReference type="InterPro" id="IPR028090">
    <property type="entry name" value="JAB_dom_prok"/>
</dbReference>
<evidence type="ECO:0000259" key="6">
    <source>
        <dbReference type="Pfam" id="PF14464"/>
    </source>
</evidence>
<evidence type="ECO:0000256" key="1">
    <source>
        <dbReference type="ARBA" id="ARBA00022670"/>
    </source>
</evidence>
<dbReference type="EMBL" id="LHXO01000116">
    <property type="protein sequence ID" value="KXA93231.1"/>
    <property type="molecule type" value="Genomic_DNA"/>
</dbReference>
<dbReference type="GO" id="GO:0008270">
    <property type="term" value="F:zinc ion binding"/>
    <property type="evidence" value="ECO:0007669"/>
    <property type="project" value="TreeGrafter"/>
</dbReference>
<gene>
    <name evidence="7" type="ORF">AKJ65_06500</name>
</gene>
<proteinExistence type="predicted"/>
<keyword evidence="1" id="KW-0645">Protease</keyword>
<dbReference type="SUPFAM" id="SSF102712">
    <property type="entry name" value="JAB1/MPN domain"/>
    <property type="match status" value="1"/>
</dbReference>
<organism evidence="7 8">
    <name type="scientific">candidate division MSBL1 archaeon SCGC-AAA259E19</name>
    <dbReference type="NCBI Taxonomy" id="1698264"/>
    <lineage>
        <taxon>Archaea</taxon>
        <taxon>Methanobacteriati</taxon>
        <taxon>Methanobacteriota</taxon>
        <taxon>candidate division MSBL1</taxon>
    </lineage>
</organism>
<evidence type="ECO:0000256" key="2">
    <source>
        <dbReference type="ARBA" id="ARBA00022723"/>
    </source>
</evidence>
<accession>A0A133UGC6</accession>
<evidence type="ECO:0000256" key="4">
    <source>
        <dbReference type="ARBA" id="ARBA00022833"/>
    </source>
</evidence>
<dbReference type="Pfam" id="PF14464">
    <property type="entry name" value="Prok-JAB"/>
    <property type="match status" value="1"/>
</dbReference>
<dbReference type="GO" id="GO:0008235">
    <property type="term" value="F:metalloexopeptidase activity"/>
    <property type="evidence" value="ECO:0007669"/>
    <property type="project" value="TreeGrafter"/>
</dbReference>
<name>A0A133UGC6_9EURY</name>
<keyword evidence="2" id="KW-0479">Metal-binding</keyword>
<dbReference type="PANTHER" id="PTHR34858:SF1">
    <property type="entry name" value="CYSO-CYSTEINE PEPTIDASE"/>
    <property type="match status" value="1"/>
</dbReference>
<dbReference type="InterPro" id="IPR051929">
    <property type="entry name" value="VirAsm_ModProt"/>
</dbReference>
<comment type="caution">
    <text evidence="7">The sequence shown here is derived from an EMBL/GenBank/DDBJ whole genome shotgun (WGS) entry which is preliminary data.</text>
</comment>
<keyword evidence="3" id="KW-0378">Hydrolase</keyword>
<dbReference type="Gene3D" id="3.40.140.10">
    <property type="entry name" value="Cytidine Deaminase, domain 2"/>
    <property type="match status" value="1"/>
</dbReference>
<sequence length="129" mass="14289">MKSISKASFPNEAAAAIVGSNEGGNYWVEDVIETENLLESPTAFEMRPESVAKVLENAEERGLDLIGFFHSHPRLAAYVSDRDERFMSLWPEKVWIIAGTGKEGEITEVKAFKATEEGVDSLEVKKPSE</sequence>
<keyword evidence="8" id="KW-1185">Reference proteome</keyword>
<evidence type="ECO:0000256" key="5">
    <source>
        <dbReference type="ARBA" id="ARBA00023049"/>
    </source>
</evidence>
<feature type="domain" description="JAB" evidence="6">
    <location>
        <begin position="6"/>
        <end position="107"/>
    </location>
</feature>
<evidence type="ECO:0000256" key="3">
    <source>
        <dbReference type="ARBA" id="ARBA00022801"/>
    </source>
</evidence>
<dbReference type="AlphaFoldDB" id="A0A133UGC6"/>
<keyword evidence="5" id="KW-0482">Metalloprotease</keyword>
<keyword evidence="4" id="KW-0862">Zinc</keyword>
<dbReference type="PANTHER" id="PTHR34858">
    <property type="entry name" value="CYSO-CYSTEINE PEPTIDASE"/>
    <property type="match status" value="1"/>
</dbReference>
<evidence type="ECO:0000313" key="7">
    <source>
        <dbReference type="EMBL" id="KXA93231.1"/>
    </source>
</evidence>